<name>A0A401FTU4_9BACT</name>
<dbReference type="InterPro" id="IPR003251">
    <property type="entry name" value="Rr_diiron-bd_dom"/>
</dbReference>
<reference evidence="3" key="2">
    <citation type="submission" date="2019-01" db="EMBL/GenBank/DDBJ databases">
        <title>Genome sequence of Desulfonema ishimotonii strain Tokyo 01.</title>
        <authorList>
            <person name="Fukui M."/>
        </authorList>
    </citation>
    <scope>NUCLEOTIDE SEQUENCE [LARGE SCALE GENOMIC DNA]</scope>
    <source>
        <strain evidence="3">Tokyo 01</strain>
    </source>
</reference>
<sequence>MRFESLKDMIDFAIEKEQEAADFYTEASGQEAFSGSKEMLREFAREELKHKKMLEDMKSKGIDDSVNEYTFKWIPDIRRSDYVDDLTYAKGMGYRDMLMLAMKREEKALKLYNELLSMAEDDLARNFFKVLCQEEAKHKLALETMYDDYMAEMGD</sequence>
<dbReference type="Gene3D" id="1.20.1260.10">
    <property type="match status" value="1"/>
</dbReference>
<dbReference type="GO" id="GO:0046872">
    <property type="term" value="F:metal ion binding"/>
    <property type="evidence" value="ECO:0007669"/>
    <property type="project" value="InterPro"/>
</dbReference>
<dbReference type="InterPro" id="IPR012347">
    <property type="entry name" value="Ferritin-like"/>
</dbReference>
<proteinExistence type="predicted"/>
<evidence type="ECO:0000259" key="1">
    <source>
        <dbReference type="Pfam" id="PF02915"/>
    </source>
</evidence>
<evidence type="ECO:0000313" key="3">
    <source>
        <dbReference type="Proteomes" id="UP000288096"/>
    </source>
</evidence>
<dbReference type="AlphaFoldDB" id="A0A401FTU4"/>
<dbReference type="PANTHER" id="PTHR33531:SF10">
    <property type="entry name" value="BLR7895 PROTEIN"/>
    <property type="match status" value="1"/>
</dbReference>
<keyword evidence="3" id="KW-1185">Reference proteome</keyword>
<protein>
    <submittedName>
        <fullName evidence="2">Rubrerythrin</fullName>
    </submittedName>
</protein>
<dbReference type="SUPFAM" id="SSF47240">
    <property type="entry name" value="Ferritin-like"/>
    <property type="match status" value="1"/>
</dbReference>
<dbReference type="PANTHER" id="PTHR33531">
    <property type="entry name" value="RUBRERYTHRIN SUBFAMILY"/>
    <property type="match status" value="1"/>
</dbReference>
<dbReference type="RefSeq" id="WP_124327795.1">
    <property type="nucleotide sequence ID" value="NZ_BEXT01000001.1"/>
</dbReference>
<dbReference type="InterPro" id="IPR009078">
    <property type="entry name" value="Ferritin-like_SF"/>
</dbReference>
<dbReference type="Pfam" id="PF02915">
    <property type="entry name" value="Rubrerythrin"/>
    <property type="match status" value="1"/>
</dbReference>
<dbReference type="GO" id="GO:0016491">
    <property type="term" value="F:oxidoreductase activity"/>
    <property type="evidence" value="ECO:0007669"/>
    <property type="project" value="InterPro"/>
</dbReference>
<dbReference type="OrthoDB" id="1118885at2"/>
<accession>A0A401FTU4</accession>
<feature type="domain" description="Rubrerythrin diiron-binding" evidence="1">
    <location>
        <begin position="9"/>
        <end position="145"/>
    </location>
</feature>
<gene>
    <name evidence="2" type="ORF">DENIS_1319</name>
</gene>
<organism evidence="2 3">
    <name type="scientific">Desulfonema ishimotonii</name>
    <dbReference type="NCBI Taxonomy" id="45657"/>
    <lineage>
        <taxon>Bacteria</taxon>
        <taxon>Pseudomonadati</taxon>
        <taxon>Thermodesulfobacteriota</taxon>
        <taxon>Desulfobacteria</taxon>
        <taxon>Desulfobacterales</taxon>
        <taxon>Desulfococcaceae</taxon>
        <taxon>Desulfonema</taxon>
    </lineage>
</organism>
<dbReference type="Proteomes" id="UP000288096">
    <property type="component" value="Unassembled WGS sequence"/>
</dbReference>
<dbReference type="EMBL" id="BEXT01000001">
    <property type="protein sequence ID" value="GBC60368.1"/>
    <property type="molecule type" value="Genomic_DNA"/>
</dbReference>
<evidence type="ECO:0000313" key="2">
    <source>
        <dbReference type="EMBL" id="GBC60368.1"/>
    </source>
</evidence>
<dbReference type="CDD" id="cd01045">
    <property type="entry name" value="Ferritin_like_AB"/>
    <property type="match status" value="1"/>
</dbReference>
<reference evidence="3" key="1">
    <citation type="submission" date="2017-11" db="EMBL/GenBank/DDBJ databases">
        <authorList>
            <person name="Watanabe M."/>
            <person name="Kojima H."/>
        </authorList>
    </citation>
    <scope>NUCLEOTIDE SEQUENCE [LARGE SCALE GENOMIC DNA]</scope>
    <source>
        <strain evidence="3">Tokyo 01</strain>
    </source>
</reference>
<comment type="caution">
    <text evidence="2">The sequence shown here is derived from an EMBL/GenBank/DDBJ whole genome shotgun (WGS) entry which is preliminary data.</text>
</comment>